<evidence type="ECO:0000313" key="17">
    <source>
        <dbReference type="EMBL" id="BAT58725.1"/>
    </source>
</evidence>
<evidence type="ECO:0000256" key="13">
    <source>
        <dbReference type="ARBA" id="ARBA00022989"/>
    </source>
</evidence>
<keyword evidence="10 16" id="KW-0812">Transmembrane</keyword>
<dbReference type="Proteomes" id="UP000236884">
    <property type="component" value="Chromosome"/>
</dbReference>
<accession>A0A0S3PS04</accession>
<keyword evidence="13 16" id="KW-1133">Transmembrane helix</keyword>
<evidence type="ECO:0000256" key="6">
    <source>
        <dbReference type="ARBA" id="ARBA00019425"/>
    </source>
</evidence>
<name>A0A0S3PS04_9BRAD</name>
<keyword evidence="15 16" id="KW-0472">Membrane</keyword>
<keyword evidence="7" id="KW-0813">Transport</keyword>
<feature type="transmembrane region" description="Helical" evidence="16">
    <location>
        <begin position="59"/>
        <end position="82"/>
    </location>
</feature>
<dbReference type="CDD" id="cd03495">
    <property type="entry name" value="SQR_TypeC_SdhD_like"/>
    <property type="match status" value="1"/>
</dbReference>
<protein>
    <recommendedName>
        <fullName evidence="6">Succinate dehydrogenase hydrophobic membrane anchor subunit</fullName>
    </recommendedName>
</protein>
<evidence type="ECO:0000256" key="8">
    <source>
        <dbReference type="ARBA" id="ARBA00022532"/>
    </source>
</evidence>
<evidence type="ECO:0000256" key="5">
    <source>
        <dbReference type="ARBA" id="ARBA00011558"/>
    </source>
</evidence>
<comment type="subunit">
    <text evidence="5">Part of an enzyme complex containing four subunits: a flavoprotein, an iron-sulfur protein, plus two membrane-anchoring proteins, SdhC and SdhD.</text>
</comment>
<dbReference type="GO" id="GO:0046872">
    <property type="term" value="F:metal ion binding"/>
    <property type="evidence" value="ECO:0007669"/>
    <property type="project" value="UniProtKB-KW"/>
</dbReference>
<evidence type="ECO:0000256" key="11">
    <source>
        <dbReference type="ARBA" id="ARBA00022723"/>
    </source>
</evidence>
<keyword evidence="9" id="KW-0349">Heme</keyword>
<keyword evidence="12" id="KW-0249">Electron transport</keyword>
<gene>
    <name evidence="17" type="ORF">GJW-30_1_01252</name>
</gene>
<dbReference type="AlphaFoldDB" id="A0A0S3PS04"/>
<dbReference type="InterPro" id="IPR014312">
    <property type="entry name" value="Succ_DH_anchor"/>
</dbReference>
<organism evidence="17 18">
    <name type="scientific">Variibacter gotjawalensis</name>
    <dbReference type="NCBI Taxonomy" id="1333996"/>
    <lineage>
        <taxon>Bacteria</taxon>
        <taxon>Pseudomonadati</taxon>
        <taxon>Pseudomonadota</taxon>
        <taxon>Alphaproteobacteria</taxon>
        <taxon>Hyphomicrobiales</taxon>
        <taxon>Nitrobacteraceae</taxon>
        <taxon>Variibacter</taxon>
    </lineage>
</organism>
<feature type="transmembrane region" description="Helical" evidence="16">
    <location>
        <begin position="33"/>
        <end position="53"/>
    </location>
</feature>
<evidence type="ECO:0000256" key="14">
    <source>
        <dbReference type="ARBA" id="ARBA00023004"/>
    </source>
</evidence>
<keyword evidence="8" id="KW-0816">Tricarboxylic acid cycle</keyword>
<proteinExistence type="predicted"/>
<dbReference type="SUPFAM" id="SSF81343">
    <property type="entry name" value="Fumarate reductase respiratory complex transmembrane subunits"/>
    <property type="match status" value="1"/>
</dbReference>
<evidence type="ECO:0000313" key="18">
    <source>
        <dbReference type="Proteomes" id="UP000236884"/>
    </source>
</evidence>
<dbReference type="Pfam" id="PF01127">
    <property type="entry name" value="Sdh_cyt"/>
    <property type="match status" value="1"/>
</dbReference>
<evidence type="ECO:0000256" key="12">
    <source>
        <dbReference type="ARBA" id="ARBA00022982"/>
    </source>
</evidence>
<evidence type="ECO:0000256" key="1">
    <source>
        <dbReference type="ARBA" id="ARBA00001971"/>
    </source>
</evidence>
<comment type="subcellular location">
    <subcellularLocation>
        <location evidence="3">Membrane</location>
        <topology evidence="3">Multi-pass membrane protein</topology>
    </subcellularLocation>
</comment>
<evidence type="ECO:0000256" key="4">
    <source>
        <dbReference type="ARBA" id="ARBA00005163"/>
    </source>
</evidence>
<dbReference type="GO" id="GO:0016020">
    <property type="term" value="C:membrane"/>
    <property type="evidence" value="ECO:0007669"/>
    <property type="project" value="UniProtKB-SubCell"/>
</dbReference>
<dbReference type="KEGG" id="vgo:GJW-30_1_01252"/>
<dbReference type="GO" id="GO:0020037">
    <property type="term" value="F:heme binding"/>
    <property type="evidence" value="ECO:0007669"/>
    <property type="project" value="InterPro"/>
</dbReference>
<dbReference type="UniPathway" id="UPA00223"/>
<dbReference type="OrthoDB" id="9809280at2"/>
<evidence type="ECO:0000256" key="7">
    <source>
        <dbReference type="ARBA" id="ARBA00022448"/>
    </source>
</evidence>
<evidence type="ECO:0000256" key="10">
    <source>
        <dbReference type="ARBA" id="ARBA00022692"/>
    </source>
</evidence>
<evidence type="ECO:0000256" key="2">
    <source>
        <dbReference type="ARBA" id="ARBA00004050"/>
    </source>
</evidence>
<dbReference type="RefSeq" id="WP_096353081.1">
    <property type="nucleotide sequence ID" value="NZ_AP014946.1"/>
</dbReference>
<dbReference type="InterPro" id="IPR000701">
    <property type="entry name" value="SuccDH_FuR_B_TM-su"/>
</dbReference>
<sequence length="131" mass="14399">MADKGQSIRTPMGRVRGLGSAHSGTKHFWHQRLTAVAAIPLTIGFFIIMFSVIGRPHAAVTQTLGSPIVAIIMLLFVLTTIYHMYIGMQVVIEDYVHNELAKILLIMSNNFFCVAVGFVCAFAILKMSFGV</sequence>
<evidence type="ECO:0000256" key="15">
    <source>
        <dbReference type="ARBA" id="ARBA00023136"/>
    </source>
</evidence>
<keyword evidence="18" id="KW-1185">Reference proteome</keyword>
<feature type="transmembrane region" description="Helical" evidence="16">
    <location>
        <begin position="103"/>
        <end position="125"/>
    </location>
</feature>
<reference evidence="17 18" key="1">
    <citation type="submission" date="2015-08" db="EMBL/GenBank/DDBJ databases">
        <title>Investigation of the bacterial diversity of lava forest soil.</title>
        <authorList>
            <person name="Lee J.S."/>
        </authorList>
    </citation>
    <scope>NUCLEOTIDE SEQUENCE [LARGE SCALE GENOMIC DNA]</scope>
    <source>
        <strain evidence="17 18">GJW-30</strain>
    </source>
</reference>
<evidence type="ECO:0000256" key="16">
    <source>
        <dbReference type="SAM" id="Phobius"/>
    </source>
</evidence>
<evidence type="ECO:0000256" key="9">
    <source>
        <dbReference type="ARBA" id="ARBA00022617"/>
    </source>
</evidence>
<dbReference type="Gene3D" id="1.20.1300.10">
    <property type="entry name" value="Fumarate reductase/succinate dehydrogenase, transmembrane subunit"/>
    <property type="match status" value="1"/>
</dbReference>
<comment type="cofactor">
    <cofactor evidence="1">
        <name>heme</name>
        <dbReference type="ChEBI" id="CHEBI:30413"/>
    </cofactor>
</comment>
<keyword evidence="14" id="KW-0408">Iron</keyword>
<dbReference type="EMBL" id="AP014946">
    <property type="protein sequence ID" value="BAT58725.1"/>
    <property type="molecule type" value="Genomic_DNA"/>
</dbReference>
<keyword evidence="11" id="KW-0479">Metal-binding</keyword>
<dbReference type="GO" id="GO:0006099">
    <property type="term" value="P:tricarboxylic acid cycle"/>
    <property type="evidence" value="ECO:0007669"/>
    <property type="project" value="UniProtKB-UniPathway"/>
</dbReference>
<evidence type="ECO:0000256" key="3">
    <source>
        <dbReference type="ARBA" id="ARBA00004141"/>
    </source>
</evidence>
<dbReference type="InterPro" id="IPR034804">
    <property type="entry name" value="SQR/QFR_C/D"/>
</dbReference>
<dbReference type="NCBIfam" id="TIGR02968">
    <property type="entry name" value="succ_dehyd_anc"/>
    <property type="match status" value="1"/>
</dbReference>
<comment type="function">
    <text evidence="2">Membrane-anchoring subunit of succinate dehydrogenase (SDH).</text>
</comment>
<comment type="pathway">
    <text evidence="4">Carbohydrate metabolism; tricarboxylic acid cycle.</text>
</comment>